<keyword evidence="3" id="KW-1185">Reference proteome</keyword>
<evidence type="ECO:0000313" key="2">
    <source>
        <dbReference type="EMBL" id="MDK2564249.1"/>
    </source>
</evidence>
<dbReference type="Pfam" id="PF08765">
    <property type="entry name" value="Mor"/>
    <property type="match status" value="1"/>
</dbReference>
<dbReference type="Proteomes" id="UP001301012">
    <property type="component" value="Unassembled WGS sequence"/>
</dbReference>
<feature type="domain" description="Mor transcription activator" evidence="1">
    <location>
        <begin position="13"/>
        <end position="86"/>
    </location>
</feature>
<dbReference type="PANTHER" id="PTHR37812:SF1">
    <property type="entry name" value="MU-LIKE PROPHAGE FLUMU PROTEIN C"/>
    <property type="match status" value="1"/>
</dbReference>
<dbReference type="InterPro" id="IPR052411">
    <property type="entry name" value="c-mor_Regulatory_Protein"/>
</dbReference>
<evidence type="ECO:0000259" key="1">
    <source>
        <dbReference type="Pfam" id="PF08765"/>
    </source>
</evidence>
<sequence>MKLKLSDLPPQFENIAEKIGLDRAKMLFEEFGGTSVYFPTEKMIYKGVRDREIMAEYNGFNHKELATKYNMSESYIRSIINKQKKSA</sequence>
<accession>A0ABT7EBE0</accession>
<protein>
    <submittedName>
        <fullName evidence="2">Mor transcription activator family protein</fullName>
    </submittedName>
</protein>
<dbReference type="SUPFAM" id="SSF46689">
    <property type="entry name" value="Homeodomain-like"/>
    <property type="match status" value="1"/>
</dbReference>
<dbReference type="InterPro" id="IPR014875">
    <property type="entry name" value="Mor_transcription_activator"/>
</dbReference>
<dbReference type="Gene3D" id="1.10.10.60">
    <property type="entry name" value="Homeodomain-like"/>
    <property type="match status" value="1"/>
</dbReference>
<reference evidence="2 3" key="1">
    <citation type="submission" date="2023-05" db="EMBL/GenBank/DDBJ databases">
        <title>Rombocin, a short stable natural nisin variant, displays selective antimicrobial activity against Listeria monocytogenes and employs dual mode of action to kill target bacterial strains.</title>
        <authorList>
            <person name="Wambui J."/>
            <person name="Stephan R."/>
            <person name="Kuipers O.P."/>
        </authorList>
    </citation>
    <scope>NUCLEOTIDE SEQUENCE [LARGE SCALE GENOMIC DNA]</scope>
    <source>
        <strain evidence="2 3">RC002</strain>
    </source>
</reference>
<dbReference type="PANTHER" id="PTHR37812">
    <property type="entry name" value="MU-LIKE PROPHAGE FLUMU PROTEIN C"/>
    <property type="match status" value="1"/>
</dbReference>
<evidence type="ECO:0000313" key="3">
    <source>
        <dbReference type="Proteomes" id="UP001301012"/>
    </source>
</evidence>
<gene>
    <name evidence="2" type="ORF">QOZ84_11870</name>
</gene>
<organism evidence="2 3">
    <name type="scientific">Romboutsia sedimentorum</name>
    <dbReference type="NCBI Taxonomy" id="1368474"/>
    <lineage>
        <taxon>Bacteria</taxon>
        <taxon>Bacillati</taxon>
        <taxon>Bacillota</taxon>
        <taxon>Clostridia</taxon>
        <taxon>Peptostreptococcales</taxon>
        <taxon>Peptostreptococcaceae</taxon>
        <taxon>Romboutsia</taxon>
    </lineage>
</organism>
<comment type="caution">
    <text evidence="2">The sequence shown here is derived from an EMBL/GenBank/DDBJ whole genome shotgun (WGS) entry which is preliminary data.</text>
</comment>
<dbReference type="EMBL" id="JASKYM010000006">
    <property type="protein sequence ID" value="MDK2564249.1"/>
    <property type="molecule type" value="Genomic_DNA"/>
</dbReference>
<name>A0ABT7EBE0_9FIRM</name>
<dbReference type="InterPro" id="IPR009057">
    <property type="entry name" value="Homeodomain-like_sf"/>
</dbReference>
<proteinExistence type="predicted"/>
<dbReference type="RefSeq" id="WP_284133177.1">
    <property type="nucleotide sequence ID" value="NZ_JASKYM010000006.1"/>
</dbReference>